<dbReference type="EMBL" id="FUEG01000051">
    <property type="protein sequence ID" value="SJL17951.1"/>
    <property type="molecule type" value="Genomic_DNA"/>
</dbReference>
<feature type="region of interest" description="Disordered" evidence="1">
    <location>
        <begin position="111"/>
        <end position="146"/>
    </location>
</feature>
<feature type="region of interest" description="Disordered" evidence="1">
    <location>
        <begin position="1"/>
        <end position="25"/>
    </location>
</feature>
<organism evidence="2 3">
    <name type="scientific">Armillaria ostoyae</name>
    <name type="common">Armillaria root rot fungus</name>
    <dbReference type="NCBI Taxonomy" id="47428"/>
    <lineage>
        <taxon>Eukaryota</taxon>
        <taxon>Fungi</taxon>
        <taxon>Dikarya</taxon>
        <taxon>Basidiomycota</taxon>
        <taxon>Agaricomycotina</taxon>
        <taxon>Agaricomycetes</taxon>
        <taxon>Agaricomycetidae</taxon>
        <taxon>Agaricales</taxon>
        <taxon>Marasmiineae</taxon>
        <taxon>Physalacriaceae</taxon>
        <taxon>Armillaria</taxon>
    </lineage>
</organism>
<proteinExistence type="predicted"/>
<protein>
    <submittedName>
        <fullName evidence="2">Uncharacterized protein</fullName>
    </submittedName>
</protein>
<dbReference type="AlphaFoldDB" id="A0A284SAC0"/>
<keyword evidence="3" id="KW-1185">Reference proteome</keyword>
<evidence type="ECO:0000256" key="1">
    <source>
        <dbReference type="SAM" id="MobiDB-lite"/>
    </source>
</evidence>
<accession>A0A284SAC0</accession>
<evidence type="ECO:0000313" key="2">
    <source>
        <dbReference type="EMBL" id="SJL17951.1"/>
    </source>
</evidence>
<feature type="compositionally biased region" description="Low complexity" evidence="1">
    <location>
        <begin position="111"/>
        <end position="131"/>
    </location>
</feature>
<reference evidence="3" key="1">
    <citation type="journal article" date="2017" name="Nat. Ecol. Evol.">
        <title>Genome expansion and lineage-specific genetic innovations in the forest pathogenic fungi Armillaria.</title>
        <authorList>
            <person name="Sipos G."/>
            <person name="Prasanna A.N."/>
            <person name="Walter M.C."/>
            <person name="O'Connor E."/>
            <person name="Balint B."/>
            <person name="Krizsan K."/>
            <person name="Kiss B."/>
            <person name="Hess J."/>
            <person name="Varga T."/>
            <person name="Slot J."/>
            <person name="Riley R."/>
            <person name="Boka B."/>
            <person name="Rigling D."/>
            <person name="Barry K."/>
            <person name="Lee J."/>
            <person name="Mihaltcheva S."/>
            <person name="LaButti K."/>
            <person name="Lipzen A."/>
            <person name="Waldron R."/>
            <person name="Moloney N.M."/>
            <person name="Sperisen C."/>
            <person name="Kredics L."/>
            <person name="Vagvoelgyi C."/>
            <person name="Patrignani A."/>
            <person name="Fitzpatrick D."/>
            <person name="Nagy I."/>
            <person name="Doyle S."/>
            <person name="Anderson J.B."/>
            <person name="Grigoriev I.V."/>
            <person name="Gueldener U."/>
            <person name="Muensterkoetter M."/>
            <person name="Nagy L.G."/>
        </authorList>
    </citation>
    <scope>NUCLEOTIDE SEQUENCE [LARGE SCALE GENOMIC DNA]</scope>
    <source>
        <strain evidence="3">C18/9</strain>
    </source>
</reference>
<feature type="compositionally biased region" description="Polar residues" evidence="1">
    <location>
        <begin position="132"/>
        <end position="146"/>
    </location>
</feature>
<dbReference type="Proteomes" id="UP000219338">
    <property type="component" value="Unassembled WGS sequence"/>
</dbReference>
<evidence type="ECO:0000313" key="3">
    <source>
        <dbReference type="Proteomes" id="UP000219338"/>
    </source>
</evidence>
<sequence>MSQSTTNPPPATQNTAAAPSDNYDHGPCLYTEDQVGFLRSLGEVFEQALHDDEADHFMQELYTLWLRDWPEPPADVQRRKNSLRRAMLAVSYERLPDLTFIDQGITPQFTPVVPDAASTAASTTGTQPSPAGSTGTTEGSNMAMNQ</sequence>
<name>A0A284SAC0_ARMOS</name>
<feature type="compositionally biased region" description="Low complexity" evidence="1">
    <location>
        <begin position="1"/>
        <end position="20"/>
    </location>
</feature>
<gene>
    <name evidence="2" type="ORF">ARMOST_21522</name>
</gene>
<dbReference type="OrthoDB" id="3106430at2759"/>